<protein>
    <submittedName>
        <fullName evidence="1">Uncharacterized protein</fullName>
    </submittedName>
</protein>
<proteinExistence type="predicted"/>
<dbReference type="EMBL" id="CAKLCM010000003">
    <property type="protein sequence ID" value="CAH0529425.1"/>
    <property type="molecule type" value="Genomic_DNA"/>
</dbReference>
<sequence>MAILKVWKRTQSQKFRLPNELGVHTCRSVMFRGVLAGCDVTWKCAIAS</sequence>
<evidence type="ECO:0000313" key="2">
    <source>
        <dbReference type="Proteomes" id="UP000838160"/>
    </source>
</evidence>
<accession>A0ABN8DJF2</accession>
<name>A0ABN8DJF2_9VIBR</name>
<organism evidence="1 2">
    <name type="scientific">Vibrio hippocampi</name>
    <dbReference type="NCBI Taxonomy" id="654686"/>
    <lineage>
        <taxon>Bacteria</taxon>
        <taxon>Pseudomonadati</taxon>
        <taxon>Pseudomonadota</taxon>
        <taxon>Gammaproteobacteria</taxon>
        <taxon>Vibrionales</taxon>
        <taxon>Vibrionaceae</taxon>
        <taxon>Vibrio</taxon>
    </lineage>
</organism>
<keyword evidence="2" id="KW-1185">Reference proteome</keyword>
<gene>
    <name evidence="1" type="ORF">VHP8226_03213</name>
</gene>
<dbReference type="Proteomes" id="UP000838160">
    <property type="component" value="Unassembled WGS sequence"/>
</dbReference>
<evidence type="ECO:0000313" key="1">
    <source>
        <dbReference type="EMBL" id="CAH0529425.1"/>
    </source>
</evidence>
<comment type="caution">
    <text evidence="1">The sequence shown here is derived from an EMBL/GenBank/DDBJ whole genome shotgun (WGS) entry which is preliminary data.</text>
</comment>
<reference evidence="1" key="1">
    <citation type="submission" date="2021-12" db="EMBL/GenBank/DDBJ databases">
        <authorList>
            <person name="Rodrigo-Torres L."/>
            <person name="Arahal R. D."/>
            <person name="Lucena T."/>
        </authorList>
    </citation>
    <scope>NUCLEOTIDE SEQUENCE</scope>
    <source>
        <strain evidence="1">CECT 8226</strain>
    </source>
</reference>